<dbReference type="Proteomes" id="UP000838412">
    <property type="component" value="Unassembled WGS sequence"/>
</dbReference>
<dbReference type="OrthoDB" id="9995610at2759"/>
<reference evidence="1" key="1">
    <citation type="submission" date="2022-01" db="EMBL/GenBank/DDBJ databases">
        <authorList>
            <person name="Braso-Vives M."/>
        </authorList>
    </citation>
    <scope>NUCLEOTIDE SEQUENCE</scope>
</reference>
<feature type="non-terminal residue" evidence="1">
    <location>
        <position position="1"/>
    </location>
</feature>
<gene>
    <name evidence="1" type="primary">Hypp9398</name>
    <name evidence="1" type="ORF">BLAG_LOCUS25793</name>
</gene>
<protein>
    <submittedName>
        <fullName evidence="1">Hypp9398 protein</fullName>
    </submittedName>
</protein>
<evidence type="ECO:0000313" key="1">
    <source>
        <dbReference type="EMBL" id="CAH1276470.1"/>
    </source>
</evidence>
<evidence type="ECO:0000313" key="2">
    <source>
        <dbReference type="Proteomes" id="UP000838412"/>
    </source>
</evidence>
<comment type="caution">
    <text evidence="1">The sequence shown here is derived from an EMBL/GenBank/DDBJ whole genome shotgun (WGS) entry which is preliminary data.</text>
</comment>
<organism evidence="1 2">
    <name type="scientific">Branchiostoma lanceolatum</name>
    <name type="common">Common lancelet</name>
    <name type="synonym">Amphioxus lanceolatum</name>
    <dbReference type="NCBI Taxonomy" id="7740"/>
    <lineage>
        <taxon>Eukaryota</taxon>
        <taxon>Metazoa</taxon>
        <taxon>Chordata</taxon>
        <taxon>Cephalochordata</taxon>
        <taxon>Leptocardii</taxon>
        <taxon>Amphioxiformes</taxon>
        <taxon>Branchiostomatidae</taxon>
        <taxon>Branchiostoma</taxon>
    </lineage>
</organism>
<dbReference type="EMBL" id="CAKMNS010000078">
    <property type="protein sequence ID" value="CAH1276470.1"/>
    <property type="molecule type" value="Genomic_DNA"/>
</dbReference>
<proteinExistence type="predicted"/>
<name>A0A8S4MM66_BRALA</name>
<sequence>MERLQVDRDKFLKKLDDDSRLEEKIMQVAALYPNKAEMNRLFDTLFSAPEIIQIYGEPDKDAAFEMLFLNYNKE</sequence>
<accession>A0A8S4MM66</accession>
<keyword evidence="2" id="KW-1185">Reference proteome</keyword>
<dbReference type="AlphaFoldDB" id="A0A8S4MM66"/>